<dbReference type="RefSeq" id="WP_046477700.1">
    <property type="nucleotide sequence ID" value="NZ_LN829118.1"/>
</dbReference>
<dbReference type="KEGG" id="fil:BN1229_v1_1592"/>
<proteinExistence type="predicted"/>
<sequence>MSARIIELAEVRAKRAGRRSRPAKVAPQPVAHCENFYFWRGASGSRYVHSIYSLIECPELPKTNYLLVKRDEISGQRTVLGVGLATHHAPSLNLAEIRQRGALLGANEVHVHMLAGSLKQAKLIEFDLRASLYGLDTATMVHH</sequence>
<dbReference type="EMBL" id="LN829119">
    <property type="protein sequence ID" value="CPR18180.1"/>
    <property type="molecule type" value="Genomic_DNA"/>
</dbReference>
<keyword evidence="2" id="KW-1185">Reference proteome</keyword>
<dbReference type="KEGG" id="fiy:BN1229_v1_1593"/>
<organism evidence="1 2">
    <name type="scientific">Candidatus Filomicrobium marinum</name>
    <dbReference type="NCBI Taxonomy" id="1608628"/>
    <lineage>
        <taxon>Bacteria</taxon>
        <taxon>Pseudomonadati</taxon>
        <taxon>Pseudomonadota</taxon>
        <taxon>Alphaproteobacteria</taxon>
        <taxon>Hyphomicrobiales</taxon>
        <taxon>Hyphomicrobiaceae</taxon>
        <taxon>Filomicrobium</taxon>
    </lineage>
</organism>
<gene>
    <name evidence="1" type="ORF">YBN1229_v1_1593</name>
</gene>
<accession>A0A0D6JEU1</accession>
<protein>
    <submittedName>
        <fullName evidence="1">Uncharacterized protein</fullName>
    </submittedName>
</protein>
<evidence type="ECO:0000313" key="1">
    <source>
        <dbReference type="EMBL" id="CPR18180.1"/>
    </source>
</evidence>
<evidence type="ECO:0000313" key="2">
    <source>
        <dbReference type="Proteomes" id="UP000033187"/>
    </source>
</evidence>
<dbReference type="AlphaFoldDB" id="A0A0D6JEU1"/>
<dbReference type="Proteomes" id="UP000033187">
    <property type="component" value="Chromosome 1"/>
</dbReference>
<name>A0A0D6JEU1_9HYPH</name>
<reference evidence="2" key="1">
    <citation type="submission" date="2015-02" db="EMBL/GenBank/DDBJ databases">
        <authorList>
            <person name="Chooi Y.-H."/>
        </authorList>
    </citation>
    <scope>NUCLEOTIDE SEQUENCE [LARGE SCALE GENOMIC DNA]</scope>
    <source>
        <strain evidence="2">strain Y</strain>
    </source>
</reference>
<dbReference type="OrthoDB" id="7870314at2"/>